<keyword evidence="6 10" id="KW-0520">NAD</keyword>
<dbReference type="SUPFAM" id="SSF51735">
    <property type="entry name" value="NAD(P)-binding Rossmann-fold domains"/>
    <property type="match status" value="1"/>
</dbReference>
<evidence type="ECO:0000313" key="16">
    <source>
        <dbReference type="Proteomes" id="UP000005220"/>
    </source>
</evidence>
<comment type="catalytic activity">
    <reaction evidence="7 12">
        <text>(S)-malate + NAD(+) = oxaloacetate + NADH + H(+)</text>
        <dbReference type="Rhea" id="RHEA:21432"/>
        <dbReference type="ChEBI" id="CHEBI:15378"/>
        <dbReference type="ChEBI" id="CHEBI:15589"/>
        <dbReference type="ChEBI" id="CHEBI:16452"/>
        <dbReference type="ChEBI" id="CHEBI:57540"/>
        <dbReference type="ChEBI" id="CHEBI:57945"/>
        <dbReference type="EC" id="1.1.1.37"/>
    </reaction>
</comment>
<dbReference type="PANTHER" id="PTHR11540">
    <property type="entry name" value="MALATE AND LACTATE DEHYDROGENASE"/>
    <property type="match status" value="1"/>
</dbReference>
<evidence type="ECO:0000256" key="4">
    <source>
        <dbReference type="ARBA" id="ARBA00022532"/>
    </source>
</evidence>
<feature type="binding site" evidence="10">
    <location>
        <position position="34"/>
    </location>
    <ligand>
        <name>NAD(+)</name>
        <dbReference type="ChEBI" id="CHEBI:57540"/>
    </ligand>
</feature>
<evidence type="ECO:0000256" key="11">
    <source>
        <dbReference type="RuleBase" id="RU003369"/>
    </source>
</evidence>
<dbReference type="InterPro" id="IPR001252">
    <property type="entry name" value="Malate_DH_AS"/>
</dbReference>
<dbReference type="InterPro" id="IPR022383">
    <property type="entry name" value="Lactate/malate_DH_C"/>
</dbReference>
<dbReference type="GO" id="GO:0006635">
    <property type="term" value="P:fatty acid beta-oxidation"/>
    <property type="evidence" value="ECO:0007669"/>
    <property type="project" value="EnsemblFungi"/>
</dbReference>
<dbReference type="FunCoup" id="H2AWW6">
    <property type="interactions" value="251"/>
</dbReference>
<dbReference type="FunFam" id="3.40.50.720:FF:000268">
    <property type="entry name" value="Malate dehydrogenase"/>
    <property type="match status" value="1"/>
</dbReference>
<feature type="domain" description="Lactate/malate dehydrogenase N-terminal" evidence="13">
    <location>
        <begin position="2"/>
        <end position="127"/>
    </location>
</feature>
<gene>
    <name evidence="15" type="primary">KAFR0F02690</name>
    <name evidence="15" type="ORF">KAFR_0F02690</name>
</gene>
<feature type="binding site" evidence="9">
    <location>
        <position position="84"/>
    </location>
    <ligand>
        <name>substrate</name>
    </ligand>
</feature>
<dbReference type="SUPFAM" id="SSF56327">
    <property type="entry name" value="LDH C-terminal domain-like"/>
    <property type="match status" value="1"/>
</dbReference>
<feature type="domain" description="Lactate/malate dehydrogenase C-terminal" evidence="14">
    <location>
        <begin position="145"/>
        <end position="343"/>
    </location>
</feature>
<feature type="binding site" evidence="10">
    <location>
        <begin position="8"/>
        <end position="14"/>
    </location>
    <ligand>
        <name>NAD(+)</name>
        <dbReference type="ChEBI" id="CHEBI:57540"/>
    </ligand>
</feature>
<keyword evidence="4 12" id="KW-0816">Tricarboxylic acid cycle</keyword>
<dbReference type="EC" id="1.1.1.37" evidence="3 12"/>
<dbReference type="InParanoid" id="H2AWW6"/>
<dbReference type="HOGENOM" id="CLU_047181_1_1_1"/>
<comment type="subunit">
    <text evidence="2">Homodimer.</text>
</comment>
<feature type="binding site" evidence="9">
    <location>
        <position position="151"/>
    </location>
    <ligand>
        <name>substrate</name>
    </ligand>
</feature>
<evidence type="ECO:0000256" key="9">
    <source>
        <dbReference type="PIRSR" id="PIRSR000102-2"/>
    </source>
</evidence>
<feature type="binding site" evidence="10">
    <location>
        <position position="238"/>
    </location>
    <ligand>
        <name>NAD(+)</name>
        <dbReference type="ChEBI" id="CHEBI:57540"/>
    </ligand>
</feature>
<feature type="binding site" evidence="9">
    <location>
        <position position="116"/>
    </location>
    <ligand>
        <name>substrate</name>
    </ligand>
</feature>
<evidence type="ECO:0000259" key="14">
    <source>
        <dbReference type="Pfam" id="PF02866"/>
    </source>
</evidence>
<dbReference type="PIRSF" id="PIRSF000102">
    <property type="entry name" value="Lac_mal_DH"/>
    <property type="match status" value="1"/>
</dbReference>
<evidence type="ECO:0000256" key="10">
    <source>
        <dbReference type="PIRSR" id="PIRSR000102-3"/>
    </source>
</evidence>
<evidence type="ECO:0000256" key="8">
    <source>
        <dbReference type="PIRSR" id="PIRSR000102-1"/>
    </source>
</evidence>
<sequence>MVKVSLLGANGGVGQPLSFLLKLSPYISKLALYDVTDSKGHKTDISHINTNVQVESYSDIKEALENAHLVIITAGIARKPGMSRDDLFKINGEILRKLCIDICQFCPNAIILIISNPINSMVPLFIECVKSQNLKFDFRKIMGITMLDIIRAETFLGDTLNEIKGGKFGNRQYDNSKMGELVTVVGGHSGKTIVPIVLDKSVIFRLGKKYDSFIKRVQFGGDEVVKAKNGKGSATFSMAFAGFKFIEEVLKSLHRNSSIDHGKYREYISAYVYLPVVKNGKKIQEELGNDQLEYFGVPIKLKNGYVEEVEYDFFEKLTSCERQMVATSVNELLDEIEKGKQFVKESRTVKL</sequence>
<feature type="binding site" evidence="10">
    <location>
        <begin position="114"/>
        <end position="116"/>
    </location>
    <ligand>
        <name>NAD(+)</name>
        <dbReference type="ChEBI" id="CHEBI:57540"/>
    </ligand>
</feature>
<evidence type="ECO:0000256" key="12">
    <source>
        <dbReference type="RuleBase" id="RU003405"/>
    </source>
</evidence>
<proteinExistence type="inferred from homology"/>
<dbReference type="InterPro" id="IPR036291">
    <property type="entry name" value="NAD(P)-bd_dom_sf"/>
</dbReference>
<dbReference type="FunFam" id="3.90.110.10:FF:000009">
    <property type="entry name" value="Malate dehydrogenase"/>
    <property type="match status" value="1"/>
</dbReference>
<dbReference type="NCBIfam" id="TIGR01772">
    <property type="entry name" value="MDH_euk_gproteo"/>
    <property type="match status" value="1"/>
</dbReference>
<accession>H2AWW6</accession>
<dbReference type="OrthoDB" id="4069699at2759"/>
<protein>
    <recommendedName>
        <fullName evidence="3 12">Malate dehydrogenase</fullName>
        <ecNumber evidence="3 12">1.1.1.37</ecNumber>
    </recommendedName>
</protein>
<dbReference type="GO" id="GO:0006735">
    <property type="term" value="P:NADH regeneration"/>
    <property type="evidence" value="ECO:0007669"/>
    <property type="project" value="EnsemblFungi"/>
</dbReference>
<dbReference type="GO" id="GO:0003729">
    <property type="term" value="F:mRNA binding"/>
    <property type="evidence" value="ECO:0007669"/>
    <property type="project" value="EnsemblFungi"/>
</dbReference>
<dbReference type="Pfam" id="PF00056">
    <property type="entry name" value="Ldh_1_N"/>
    <property type="match status" value="1"/>
</dbReference>
<dbReference type="InterPro" id="IPR010097">
    <property type="entry name" value="Malate_DH_type1"/>
</dbReference>
<dbReference type="PROSITE" id="PS00068">
    <property type="entry name" value="MDH"/>
    <property type="match status" value="1"/>
</dbReference>
<evidence type="ECO:0000256" key="2">
    <source>
        <dbReference type="ARBA" id="ARBA00011738"/>
    </source>
</evidence>
<dbReference type="Gene3D" id="3.90.110.10">
    <property type="entry name" value="Lactate dehydrogenase/glycoside hydrolase, family 4, C-terminal"/>
    <property type="match status" value="1"/>
</dbReference>
<dbReference type="PANTHER" id="PTHR11540:SF72">
    <property type="entry name" value="MALATE DEHYDROGENASE, PEROXISOMAL"/>
    <property type="match status" value="1"/>
</dbReference>
<organism evidence="15 16">
    <name type="scientific">Kazachstania africana (strain ATCC 22294 / BCRC 22015 / CBS 2517 / CECT 1963 / NBRC 1671 / NRRL Y-8276)</name>
    <name type="common">Yeast</name>
    <name type="synonym">Kluyveromyces africanus</name>
    <dbReference type="NCBI Taxonomy" id="1071382"/>
    <lineage>
        <taxon>Eukaryota</taxon>
        <taxon>Fungi</taxon>
        <taxon>Dikarya</taxon>
        <taxon>Ascomycota</taxon>
        <taxon>Saccharomycotina</taxon>
        <taxon>Saccharomycetes</taxon>
        <taxon>Saccharomycetales</taxon>
        <taxon>Saccharomycetaceae</taxon>
        <taxon>Kazachstania</taxon>
    </lineage>
</organism>
<dbReference type="GO" id="GO:0006099">
    <property type="term" value="P:tricarboxylic acid cycle"/>
    <property type="evidence" value="ECO:0007669"/>
    <property type="project" value="UniProtKB-KW"/>
</dbReference>
<dbReference type="Proteomes" id="UP000005220">
    <property type="component" value="Chromosome 6"/>
</dbReference>
<dbReference type="Pfam" id="PF02866">
    <property type="entry name" value="Ldh_1_C"/>
    <property type="match status" value="1"/>
</dbReference>
<evidence type="ECO:0000256" key="3">
    <source>
        <dbReference type="ARBA" id="ARBA00012995"/>
    </source>
</evidence>
<feature type="active site" description="Proton acceptor" evidence="8">
    <location>
        <position position="188"/>
    </location>
</feature>
<keyword evidence="16" id="KW-1185">Reference proteome</keyword>
<evidence type="ECO:0000313" key="15">
    <source>
        <dbReference type="EMBL" id="CCF58866.1"/>
    </source>
</evidence>
<dbReference type="EMBL" id="HE650826">
    <property type="protein sequence ID" value="CCF58866.1"/>
    <property type="molecule type" value="Genomic_DNA"/>
</dbReference>
<evidence type="ECO:0000256" key="7">
    <source>
        <dbReference type="ARBA" id="ARBA00048313"/>
    </source>
</evidence>
<evidence type="ECO:0000259" key="13">
    <source>
        <dbReference type="Pfam" id="PF00056"/>
    </source>
</evidence>
<dbReference type="GO" id="GO:0005739">
    <property type="term" value="C:mitochondrion"/>
    <property type="evidence" value="ECO:0007669"/>
    <property type="project" value="TreeGrafter"/>
</dbReference>
<dbReference type="RefSeq" id="XP_003958001.1">
    <property type="nucleotide sequence ID" value="XM_003957952.1"/>
</dbReference>
<evidence type="ECO:0000256" key="1">
    <source>
        <dbReference type="ARBA" id="ARBA00008824"/>
    </source>
</evidence>
<evidence type="ECO:0000256" key="5">
    <source>
        <dbReference type="ARBA" id="ARBA00023002"/>
    </source>
</evidence>
<keyword evidence="5 11" id="KW-0560">Oxidoreductase</keyword>
<feature type="binding site" evidence="10">
    <location>
        <position position="91"/>
    </location>
    <ligand>
        <name>NAD(+)</name>
        <dbReference type="ChEBI" id="CHEBI:57540"/>
    </ligand>
</feature>
<reference evidence="15 16" key="1">
    <citation type="journal article" date="2011" name="Proc. Natl. Acad. Sci. U.S.A.">
        <title>Evolutionary erosion of yeast sex chromosomes by mating-type switching accidents.</title>
        <authorList>
            <person name="Gordon J.L."/>
            <person name="Armisen D."/>
            <person name="Proux-Wera E."/>
            <person name="Oheigeartaigh S.S."/>
            <person name="Byrne K.P."/>
            <person name="Wolfe K.H."/>
        </authorList>
    </citation>
    <scope>NUCLEOTIDE SEQUENCE [LARGE SCALE GENOMIC DNA]</scope>
    <source>
        <strain evidence="16">ATCC 22294 / BCRC 22015 / CBS 2517 / CECT 1963 / NBRC 1671 / NRRL Y-8276</strain>
    </source>
</reference>
<dbReference type="eggNOG" id="KOG1494">
    <property type="taxonomic scope" value="Eukaryota"/>
</dbReference>
<feature type="binding site" evidence="9">
    <location>
        <position position="78"/>
    </location>
    <ligand>
        <name>substrate</name>
    </ligand>
</feature>
<dbReference type="InterPro" id="IPR015955">
    <property type="entry name" value="Lactate_DH/Glyco_Ohase_4_C"/>
</dbReference>
<dbReference type="InterPro" id="IPR001557">
    <property type="entry name" value="L-lactate/malate_DH"/>
</dbReference>
<name>H2AWW6_KAZAF</name>
<dbReference type="STRING" id="1071382.H2AWW6"/>
<dbReference type="KEGG" id="kaf:KAFR_0F02690"/>
<dbReference type="GO" id="GO:0030060">
    <property type="term" value="F:L-malate dehydrogenase (NAD+) activity"/>
    <property type="evidence" value="ECO:0007669"/>
    <property type="project" value="UniProtKB-EC"/>
</dbReference>
<comment type="similarity">
    <text evidence="1">Belongs to the LDH/MDH superfamily. MDH type 1 family.</text>
</comment>
<dbReference type="GeneID" id="13884334"/>
<dbReference type="InterPro" id="IPR001236">
    <property type="entry name" value="Lactate/malate_DH_N"/>
</dbReference>
<dbReference type="AlphaFoldDB" id="H2AWW6"/>
<dbReference type="Gene3D" id="3.40.50.720">
    <property type="entry name" value="NAD(P)-binding Rossmann-like Domain"/>
    <property type="match status" value="1"/>
</dbReference>
<evidence type="ECO:0000256" key="6">
    <source>
        <dbReference type="ARBA" id="ARBA00023027"/>
    </source>
</evidence>
<dbReference type="GO" id="GO:0006108">
    <property type="term" value="P:malate metabolic process"/>
    <property type="evidence" value="ECO:0007669"/>
    <property type="project" value="InterPro"/>
</dbReference>
<dbReference type="GO" id="GO:0005782">
    <property type="term" value="C:peroxisomal matrix"/>
    <property type="evidence" value="ECO:0007669"/>
    <property type="project" value="EnsemblFungi"/>
</dbReference>